<keyword evidence="5" id="KW-0808">Transferase</keyword>
<comment type="subcellular location">
    <subcellularLocation>
        <location evidence="1 10">Endoplasmic reticulum membrane</location>
        <topology evidence="1 10">Multi-pass membrane protein</topology>
    </subcellularLocation>
</comment>
<keyword evidence="7 10" id="KW-0256">Endoplasmic reticulum</keyword>
<dbReference type="eggNOG" id="KOG2515">
    <property type="taxonomic scope" value="Eukaryota"/>
</dbReference>
<feature type="transmembrane region" description="Helical" evidence="10">
    <location>
        <begin position="7"/>
        <end position="28"/>
    </location>
</feature>
<feature type="transmembrane region" description="Helical" evidence="10">
    <location>
        <begin position="212"/>
        <end position="230"/>
    </location>
</feature>
<evidence type="ECO:0000256" key="6">
    <source>
        <dbReference type="ARBA" id="ARBA00022692"/>
    </source>
</evidence>
<comment type="pathway">
    <text evidence="2">Protein modification; protein glycosylation.</text>
</comment>
<feature type="transmembrane region" description="Helical" evidence="10">
    <location>
        <begin position="328"/>
        <end position="345"/>
    </location>
</feature>
<accession>M3IH95</accession>
<comment type="similarity">
    <text evidence="3 10">Belongs to the glycosyltransferase 22 family.</text>
</comment>
<evidence type="ECO:0000256" key="3">
    <source>
        <dbReference type="ARBA" id="ARBA00007063"/>
    </source>
</evidence>
<dbReference type="EC" id="2.4.1.-" evidence="10"/>
<keyword evidence="9 10" id="KW-0472">Membrane</keyword>
<dbReference type="GO" id="GO:0000026">
    <property type="term" value="F:alpha-1,2-mannosyltransferase activity"/>
    <property type="evidence" value="ECO:0007669"/>
    <property type="project" value="TreeGrafter"/>
</dbReference>
<evidence type="ECO:0000256" key="9">
    <source>
        <dbReference type="ARBA" id="ARBA00023136"/>
    </source>
</evidence>
<evidence type="ECO:0000256" key="4">
    <source>
        <dbReference type="ARBA" id="ARBA00022676"/>
    </source>
</evidence>
<dbReference type="Pfam" id="PF03901">
    <property type="entry name" value="Glyco_transf_22"/>
    <property type="match status" value="1"/>
</dbReference>
<dbReference type="GO" id="GO:0005789">
    <property type="term" value="C:endoplasmic reticulum membrane"/>
    <property type="evidence" value="ECO:0007669"/>
    <property type="project" value="UniProtKB-SubCell"/>
</dbReference>
<feature type="transmembrane region" description="Helical" evidence="10">
    <location>
        <begin position="266"/>
        <end position="290"/>
    </location>
</feature>
<keyword evidence="8 10" id="KW-1133">Transmembrane helix</keyword>
<proteinExistence type="inferred from homology"/>
<evidence type="ECO:0000256" key="8">
    <source>
        <dbReference type="ARBA" id="ARBA00022989"/>
    </source>
</evidence>
<protein>
    <recommendedName>
        <fullName evidence="10">Mannosyltransferase</fullName>
        <ecNumber evidence="10">2.4.1.-</ecNumber>
    </recommendedName>
</protein>
<keyword evidence="4 10" id="KW-0328">Glycosyltransferase</keyword>
<dbReference type="GO" id="GO:0006487">
    <property type="term" value="P:protein N-linked glycosylation"/>
    <property type="evidence" value="ECO:0007669"/>
    <property type="project" value="TreeGrafter"/>
</dbReference>
<dbReference type="UniPathway" id="UPA00378"/>
<gene>
    <name evidence="11" type="ORF">G210_4135</name>
</gene>
<dbReference type="OrthoDB" id="497541at2759"/>
<evidence type="ECO:0000313" key="11">
    <source>
        <dbReference type="EMBL" id="EMG45666.1"/>
    </source>
</evidence>
<dbReference type="OMA" id="WEYSARY"/>
<sequence length="404" mass="46008">MKKLSAIQYGILLLNVLYRLYSGVYMIIADCDETFNYWEPLNLLLRNFGKQTWEYSPEYKIRSYAYLLPYYFIGKLSQWFGVEPVTIFYTIRILGIVGFTGYCEWKLFRVLRQYSPTVANWWLFLNTISPGMSHAGSALLPSTLAMQTTTLANAFILEGIKSPKQLKPLTIAVFWYFVGGLMGWPFALALGVPVGLYIVYQSVLVRSLSWTIYLRIASVLSLIVGIVIAVDSIFYQKILFIPINIVLYNVFGGEGEGPEIFGVEPLSYYILNLLLNFHFIFPLTVCGIALNPIFTQFKLLSTFVSSQLIIWMSIFFSQPHKEERFLYPIYPLITLSAAIFLSKVSTLAKKFIPRKPFYIMQSLLVIVLTVISSLRIVNLVENYGAPLTTFATVAHTTNNNLTNV</sequence>
<feature type="transmembrane region" description="Helical" evidence="10">
    <location>
        <begin position="297"/>
        <end position="316"/>
    </location>
</feature>
<keyword evidence="6 10" id="KW-0812">Transmembrane</keyword>
<evidence type="ECO:0000256" key="1">
    <source>
        <dbReference type="ARBA" id="ARBA00004477"/>
    </source>
</evidence>
<name>M3IH95_CANMX</name>
<evidence type="ECO:0000256" key="5">
    <source>
        <dbReference type="ARBA" id="ARBA00022679"/>
    </source>
</evidence>
<feature type="transmembrane region" description="Helical" evidence="10">
    <location>
        <begin position="357"/>
        <end position="377"/>
    </location>
</feature>
<feature type="transmembrane region" description="Helical" evidence="10">
    <location>
        <begin position="86"/>
        <end position="105"/>
    </location>
</feature>
<dbReference type="AlphaFoldDB" id="M3IH95"/>
<dbReference type="Proteomes" id="UP000011777">
    <property type="component" value="Unassembled WGS sequence"/>
</dbReference>
<evidence type="ECO:0000256" key="10">
    <source>
        <dbReference type="RuleBase" id="RU363075"/>
    </source>
</evidence>
<dbReference type="InterPro" id="IPR005599">
    <property type="entry name" value="GPI_mannosylTrfase"/>
</dbReference>
<evidence type="ECO:0000256" key="7">
    <source>
        <dbReference type="ARBA" id="ARBA00022824"/>
    </source>
</evidence>
<reference evidence="11 12" key="1">
    <citation type="submission" date="2013-02" db="EMBL/GenBank/DDBJ databases">
        <title>Genome sequence of Candida maltosa Xu316, a potential industrial strain for xylitol and ethanol production.</title>
        <authorList>
            <person name="Yu J."/>
            <person name="Wang Q."/>
            <person name="Geng X."/>
            <person name="Bao W."/>
            <person name="He P."/>
            <person name="Cai J."/>
        </authorList>
    </citation>
    <scope>NUCLEOTIDE SEQUENCE [LARGE SCALE GENOMIC DNA]</scope>
    <source>
        <strain evidence="12">Xu316</strain>
    </source>
</reference>
<dbReference type="STRING" id="1245528.M3IH95"/>
<evidence type="ECO:0000313" key="12">
    <source>
        <dbReference type="Proteomes" id="UP000011777"/>
    </source>
</evidence>
<dbReference type="HOGENOM" id="CLU_018152_0_0_1"/>
<organism evidence="11 12">
    <name type="scientific">Candida maltosa (strain Xu316)</name>
    <name type="common">Yeast</name>
    <dbReference type="NCBI Taxonomy" id="1245528"/>
    <lineage>
        <taxon>Eukaryota</taxon>
        <taxon>Fungi</taxon>
        <taxon>Dikarya</taxon>
        <taxon>Ascomycota</taxon>
        <taxon>Saccharomycotina</taxon>
        <taxon>Pichiomycetes</taxon>
        <taxon>Debaryomycetaceae</taxon>
        <taxon>Candida/Lodderomyces clade</taxon>
        <taxon>Candida</taxon>
    </lineage>
</organism>
<feature type="transmembrane region" description="Helical" evidence="10">
    <location>
        <begin position="173"/>
        <end position="200"/>
    </location>
</feature>
<dbReference type="EMBL" id="AOGT01002392">
    <property type="protein sequence ID" value="EMG45666.1"/>
    <property type="molecule type" value="Genomic_DNA"/>
</dbReference>
<keyword evidence="12" id="KW-1185">Reference proteome</keyword>
<dbReference type="PANTHER" id="PTHR22760:SF2">
    <property type="entry name" value="ALPHA-1,2-MANNOSYLTRANSFERASE ALG9"/>
    <property type="match status" value="1"/>
</dbReference>
<dbReference type="PANTHER" id="PTHR22760">
    <property type="entry name" value="GLYCOSYLTRANSFERASE"/>
    <property type="match status" value="1"/>
</dbReference>
<evidence type="ECO:0000256" key="2">
    <source>
        <dbReference type="ARBA" id="ARBA00004922"/>
    </source>
</evidence>
<comment type="caution">
    <text evidence="11">The sequence shown here is derived from an EMBL/GenBank/DDBJ whole genome shotgun (WGS) entry which is preliminary data.</text>
</comment>